<dbReference type="Proteomes" id="UP000191154">
    <property type="component" value="Unassembled WGS sequence"/>
</dbReference>
<keyword evidence="1" id="KW-0812">Transmembrane</keyword>
<feature type="transmembrane region" description="Helical" evidence="1">
    <location>
        <begin position="20"/>
        <end position="41"/>
    </location>
</feature>
<sequence>MEIPMYSNLAACLAAPEVAGPYVFACGAGGTALALGLVTAAA</sequence>
<name>A0A1S8N6Q8_CLOSA</name>
<dbReference type="RefSeq" id="WP_278281517.1">
    <property type="nucleotide sequence ID" value="NZ_LZYZ01000004.1"/>
</dbReference>
<keyword evidence="1" id="KW-0472">Membrane</keyword>
<comment type="caution">
    <text evidence="2">The sequence shown here is derived from an EMBL/GenBank/DDBJ whole genome shotgun (WGS) entry which is preliminary data.</text>
</comment>
<gene>
    <name evidence="2" type="ORF">CLOSAC_23900</name>
</gene>
<evidence type="ECO:0000313" key="2">
    <source>
        <dbReference type="EMBL" id="OOM11961.1"/>
    </source>
</evidence>
<protein>
    <submittedName>
        <fullName evidence="2">Uncharacterized protein</fullName>
    </submittedName>
</protein>
<reference evidence="2 3" key="1">
    <citation type="submission" date="2016-05" db="EMBL/GenBank/DDBJ databases">
        <title>Microbial solvent formation.</title>
        <authorList>
            <person name="Poehlein A."/>
            <person name="Montoya Solano J.D."/>
            <person name="Flitsch S."/>
            <person name="Krabben P."/>
            <person name="Duerre P."/>
            <person name="Daniel R."/>
        </authorList>
    </citation>
    <scope>NUCLEOTIDE SEQUENCE [LARGE SCALE GENOMIC DNA]</scope>
    <source>
        <strain evidence="2 3">L1-8</strain>
    </source>
</reference>
<organism evidence="2 3">
    <name type="scientific">Clostridium saccharobutylicum</name>
    <dbReference type="NCBI Taxonomy" id="169679"/>
    <lineage>
        <taxon>Bacteria</taxon>
        <taxon>Bacillati</taxon>
        <taxon>Bacillota</taxon>
        <taxon>Clostridia</taxon>
        <taxon>Eubacteriales</taxon>
        <taxon>Clostridiaceae</taxon>
        <taxon>Clostridium</taxon>
    </lineage>
</organism>
<dbReference type="AlphaFoldDB" id="A0A1S8N6Q8"/>
<evidence type="ECO:0000313" key="3">
    <source>
        <dbReference type="Proteomes" id="UP000191154"/>
    </source>
</evidence>
<keyword evidence="1" id="KW-1133">Transmembrane helix</keyword>
<evidence type="ECO:0000256" key="1">
    <source>
        <dbReference type="SAM" id="Phobius"/>
    </source>
</evidence>
<accession>A0A1S8N6Q8</accession>
<proteinExistence type="predicted"/>
<dbReference type="EMBL" id="LZYZ01000004">
    <property type="protein sequence ID" value="OOM11961.1"/>
    <property type="molecule type" value="Genomic_DNA"/>
</dbReference>